<dbReference type="AlphaFoldDB" id="F8CJZ5"/>
<proteinExistence type="predicted"/>
<reference evidence="1 2" key="1">
    <citation type="journal article" date="2011" name="J. Bacteriol.">
        <title>Genome sequence of the halotolerant marine bacterium Myxococcus fulvus HW-1.</title>
        <authorList>
            <person name="Li Z.F."/>
            <person name="Li X."/>
            <person name="Liu H."/>
            <person name="Liu X."/>
            <person name="Han K."/>
            <person name="Wu Z.H."/>
            <person name="Hu W."/>
            <person name="Li F.F."/>
            <person name="Li Y.Z."/>
        </authorList>
    </citation>
    <scope>NUCLEOTIDE SEQUENCE [LARGE SCALE GENOMIC DNA]</scope>
    <source>
        <strain evidence="2">ATCC BAA-855 / HW-1</strain>
    </source>
</reference>
<evidence type="ECO:0000313" key="1">
    <source>
        <dbReference type="EMBL" id="AEI66371.1"/>
    </source>
</evidence>
<evidence type="ECO:0000313" key="2">
    <source>
        <dbReference type="Proteomes" id="UP000000488"/>
    </source>
</evidence>
<organism evidence="1 2">
    <name type="scientific">Myxococcus fulvus (strain ATCC BAA-855 / HW-1)</name>
    <dbReference type="NCBI Taxonomy" id="483219"/>
    <lineage>
        <taxon>Bacteria</taxon>
        <taxon>Pseudomonadati</taxon>
        <taxon>Myxococcota</taxon>
        <taxon>Myxococcia</taxon>
        <taxon>Myxococcales</taxon>
        <taxon>Cystobacterineae</taxon>
        <taxon>Myxococcaceae</taxon>
        <taxon>Myxococcus</taxon>
    </lineage>
</organism>
<dbReference type="EMBL" id="CP002830">
    <property type="protein sequence ID" value="AEI66371.1"/>
    <property type="molecule type" value="Genomic_DNA"/>
</dbReference>
<gene>
    <name evidence="1" type="ordered locus">LILAB_22380</name>
</gene>
<dbReference type="Proteomes" id="UP000000488">
    <property type="component" value="Chromosome"/>
</dbReference>
<accession>F8CJZ5</accession>
<sequence length="38" mass="4001">MLSAAGLDGASTSGATAAFRIGRFGDDIWMNRVSRLMP</sequence>
<name>F8CJZ5_MYXFH</name>
<dbReference type="KEGG" id="mfu:LILAB_22380"/>
<dbReference type="HOGENOM" id="CLU_3330541_0_0_7"/>
<protein>
    <submittedName>
        <fullName evidence="1">Uncharacterized protein</fullName>
    </submittedName>
</protein>